<keyword evidence="5" id="KW-0812">Transmembrane</keyword>
<evidence type="ECO:0000256" key="1">
    <source>
        <dbReference type="ARBA" id="ARBA00005375"/>
    </source>
</evidence>
<dbReference type="SUPFAM" id="SSF53254">
    <property type="entry name" value="Phosphoglycerate mutase-like"/>
    <property type="match status" value="1"/>
</dbReference>
<dbReference type="GO" id="GO:0016158">
    <property type="term" value="F:inositol hexakisphosphate 3-phosphatase activity"/>
    <property type="evidence" value="ECO:0007669"/>
    <property type="project" value="UniProtKB-EC"/>
</dbReference>
<dbReference type="InterPro" id="IPR033379">
    <property type="entry name" value="Acid_Pase_AS"/>
</dbReference>
<dbReference type="InterPro" id="IPR029033">
    <property type="entry name" value="His_PPase_superfam"/>
</dbReference>
<keyword evidence="5" id="KW-1133">Transmembrane helix</keyword>
<comment type="caution">
    <text evidence="6">The sequence shown here is derived from an EMBL/GenBank/DDBJ whole genome shotgun (WGS) entry which is preliminary data.</text>
</comment>
<dbReference type="CDD" id="cd07061">
    <property type="entry name" value="HP_HAP_like"/>
    <property type="match status" value="1"/>
</dbReference>
<dbReference type="EC" id="3.1.3.8" evidence="2"/>
<dbReference type="EMBL" id="MU251244">
    <property type="protein sequence ID" value="KAG9257813.1"/>
    <property type="molecule type" value="Genomic_DNA"/>
</dbReference>
<feature type="region of interest" description="Disordered" evidence="4">
    <location>
        <begin position="1"/>
        <end position="35"/>
    </location>
</feature>
<dbReference type="Proteomes" id="UP000887229">
    <property type="component" value="Unassembled WGS sequence"/>
</dbReference>
<feature type="compositionally biased region" description="Polar residues" evidence="4">
    <location>
        <begin position="1"/>
        <end position="15"/>
    </location>
</feature>
<dbReference type="Gene3D" id="3.40.50.1240">
    <property type="entry name" value="Phosphoglycerate mutase-like"/>
    <property type="match status" value="1"/>
</dbReference>
<dbReference type="OrthoDB" id="6509975at2759"/>
<dbReference type="GeneID" id="70293667"/>
<dbReference type="PROSITE" id="PS00778">
    <property type="entry name" value="HIS_ACID_PHOSPHAT_2"/>
    <property type="match status" value="1"/>
</dbReference>
<dbReference type="RefSeq" id="XP_046121737.1">
    <property type="nucleotide sequence ID" value="XM_046262764.1"/>
</dbReference>
<comment type="similarity">
    <text evidence="1">Belongs to the histidine acid phosphatase family.</text>
</comment>
<evidence type="ECO:0000256" key="2">
    <source>
        <dbReference type="ARBA" id="ARBA00012632"/>
    </source>
</evidence>
<keyword evidence="7" id="KW-1185">Reference proteome</keyword>
<evidence type="ECO:0000256" key="5">
    <source>
        <dbReference type="SAM" id="Phobius"/>
    </source>
</evidence>
<protein>
    <recommendedName>
        <fullName evidence="2">3-phytase</fullName>
        <ecNumber evidence="2">3.1.3.8</ecNumber>
    </recommendedName>
</protein>
<dbReference type="AlphaFoldDB" id="A0A9P7ZT14"/>
<dbReference type="PANTHER" id="PTHR20963:SF43">
    <property type="entry name" value="PUTATIVE (AFU_ORTHOLOGUE AFUA_7G01240)-RELATED"/>
    <property type="match status" value="1"/>
</dbReference>
<evidence type="ECO:0000313" key="6">
    <source>
        <dbReference type="EMBL" id="KAG9257813.1"/>
    </source>
</evidence>
<feature type="transmembrane region" description="Helical" evidence="5">
    <location>
        <begin position="55"/>
        <end position="75"/>
    </location>
</feature>
<evidence type="ECO:0000256" key="3">
    <source>
        <dbReference type="ARBA" id="ARBA00022801"/>
    </source>
</evidence>
<organism evidence="6 7">
    <name type="scientific">Emericellopsis atlantica</name>
    <dbReference type="NCBI Taxonomy" id="2614577"/>
    <lineage>
        <taxon>Eukaryota</taxon>
        <taxon>Fungi</taxon>
        <taxon>Dikarya</taxon>
        <taxon>Ascomycota</taxon>
        <taxon>Pezizomycotina</taxon>
        <taxon>Sordariomycetes</taxon>
        <taxon>Hypocreomycetidae</taxon>
        <taxon>Hypocreales</taxon>
        <taxon>Bionectriaceae</taxon>
        <taxon>Emericellopsis</taxon>
    </lineage>
</organism>
<keyword evidence="5" id="KW-0472">Membrane</keyword>
<sequence>MTAASPSANGPTTGTGYRPVLRSKESDDSLSSKSQLADAEEPALYVRRDTHFRNATYILTFITIVLLSTTIYGWLPYAYVGGGLKRAGHGCDCSGPKPPQYFQTSPELWPGPTATGRAAFMAQTRVFEPTATFVPNEPLQTSIPIEGMQQGNESIFQMMGFLSPYSPSPGFGVNEYPIPEGADIVQVQMLSRHGARYPTSGSNVAGLGQKLGPLGDSFKPQGDLAFLKDWKYQLGAEILVPKGRQELYDSGVLHSYMYGKLYNPNSKLIVRTTTQDRMLKSAENWVSGFFGLEWTKNATIEVIIEDGGFNNSLAGSLNCPNASPKSTGGEAQKTWVDIYLKDAVERFNSMTSGFEWTTDDVYAAQNMCPYETVAYGYSRFCELFTYREWQDFGYSIDLAFSGSSAFHSPTGRAVGLGYQQEVMARLQNHTLGYSGSQINTTLDGMPETFPLNQSLYFDFSHDTNIASVLTAFGLVQFKEDLPADKNPLDHAYKIAHITPFGARLDIEVIRTPKPVSPNRDGYLRGGETKYVHFVLNQRTLPLGKSFPECGPDRRDGWCEFDTFVKVQEGMREKAQYEHACFGDYEAKPYGEVTDGAPV</sequence>
<dbReference type="GO" id="GO:0003993">
    <property type="term" value="F:acid phosphatase activity"/>
    <property type="evidence" value="ECO:0007669"/>
    <property type="project" value="TreeGrafter"/>
</dbReference>
<evidence type="ECO:0000256" key="4">
    <source>
        <dbReference type="SAM" id="MobiDB-lite"/>
    </source>
</evidence>
<dbReference type="PROSITE" id="PS00616">
    <property type="entry name" value="HIS_ACID_PHOSPHAT_1"/>
    <property type="match status" value="1"/>
</dbReference>
<accession>A0A9P7ZT14</accession>
<gene>
    <name evidence="6" type="ORF">F5Z01DRAFT_644198</name>
</gene>
<name>A0A9P7ZT14_9HYPO</name>
<evidence type="ECO:0000313" key="7">
    <source>
        <dbReference type="Proteomes" id="UP000887229"/>
    </source>
</evidence>
<dbReference type="PANTHER" id="PTHR20963">
    <property type="entry name" value="MULTIPLE INOSITOL POLYPHOSPHATE PHOSPHATASE-RELATED"/>
    <property type="match status" value="1"/>
</dbReference>
<dbReference type="Pfam" id="PF00328">
    <property type="entry name" value="His_Phos_2"/>
    <property type="match status" value="1"/>
</dbReference>
<reference evidence="6" key="1">
    <citation type="journal article" date="2021" name="IMA Fungus">
        <title>Genomic characterization of three marine fungi, including Emericellopsis atlantica sp. nov. with signatures of a generalist lifestyle and marine biomass degradation.</title>
        <authorList>
            <person name="Hagestad O.C."/>
            <person name="Hou L."/>
            <person name="Andersen J.H."/>
            <person name="Hansen E.H."/>
            <person name="Altermark B."/>
            <person name="Li C."/>
            <person name="Kuhnert E."/>
            <person name="Cox R.J."/>
            <person name="Crous P.W."/>
            <person name="Spatafora J.W."/>
            <person name="Lail K."/>
            <person name="Amirebrahimi M."/>
            <person name="Lipzen A."/>
            <person name="Pangilinan J."/>
            <person name="Andreopoulos W."/>
            <person name="Hayes R.D."/>
            <person name="Ng V."/>
            <person name="Grigoriev I.V."/>
            <person name="Jackson S.A."/>
            <person name="Sutton T.D.S."/>
            <person name="Dobson A.D.W."/>
            <person name="Rama T."/>
        </authorList>
    </citation>
    <scope>NUCLEOTIDE SEQUENCE</scope>
    <source>
        <strain evidence="6">TS7</strain>
    </source>
</reference>
<keyword evidence="3" id="KW-0378">Hydrolase</keyword>
<dbReference type="InterPro" id="IPR000560">
    <property type="entry name" value="His_Pase_clade-2"/>
</dbReference>
<proteinExistence type="inferred from homology"/>